<keyword evidence="11" id="KW-0325">Glycoprotein</keyword>
<evidence type="ECO:0000256" key="7">
    <source>
        <dbReference type="ARBA" id="ARBA00022753"/>
    </source>
</evidence>
<keyword evidence="9" id="KW-0072">Autophagy</keyword>
<reference evidence="16" key="1">
    <citation type="submission" date="2022-06" db="EMBL/GenBank/DDBJ databases">
        <authorList>
            <person name="Andreotti S."/>
            <person name="Wyler E."/>
        </authorList>
    </citation>
    <scope>NUCLEOTIDE SEQUENCE</scope>
</reference>
<evidence type="ECO:0000256" key="8">
    <source>
        <dbReference type="ARBA" id="ARBA00022989"/>
    </source>
</evidence>
<evidence type="ECO:0000256" key="2">
    <source>
        <dbReference type="ARBA" id="ARBA00004542"/>
    </source>
</evidence>
<organism evidence="16 17">
    <name type="scientific">Phodopus roborovskii</name>
    <name type="common">Roborovski's desert hamster</name>
    <name type="synonym">Cricetulus roborovskii</name>
    <dbReference type="NCBI Taxonomy" id="109678"/>
    <lineage>
        <taxon>Eukaryota</taxon>
        <taxon>Metazoa</taxon>
        <taxon>Chordata</taxon>
        <taxon>Craniata</taxon>
        <taxon>Vertebrata</taxon>
        <taxon>Euteleostomi</taxon>
        <taxon>Mammalia</taxon>
        <taxon>Eutheria</taxon>
        <taxon>Euarchontoglires</taxon>
        <taxon>Glires</taxon>
        <taxon>Rodentia</taxon>
        <taxon>Myomorpha</taxon>
        <taxon>Muroidea</taxon>
        <taxon>Cricetidae</taxon>
        <taxon>Cricetinae</taxon>
        <taxon>Phodopus</taxon>
    </lineage>
</organism>
<dbReference type="AlphaFoldDB" id="A0AAV0A8S3"/>
<accession>A0AAV0A8S3</accession>
<evidence type="ECO:0000256" key="6">
    <source>
        <dbReference type="ARBA" id="ARBA00022692"/>
    </source>
</evidence>
<keyword evidence="8 14" id="KW-1133">Transmembrane helix</keyword>
<comment type="similarity">
    <text evidence="4">Belongs to the DRAM/TMEM150 family.</text>
</comment>
<gene>
    <name evidence="16" type="primary">Tmem150b</name>
    <name evidence="16" type="ORF">PHOROB_LOCUS16733</name>
</gene>
<evidence type="ECO:0000313" key="17">
    <source>
        <dbReference type="Proteomes" id="UP001152836"/>
    </source>
</evidence>
<dbReference type="GO" id="GO:0006914">
    <property type="term" value="P:autophagy"/>
    <property type="evidence" value="ECO:0007669"/>
    <property type="project" value="UniProtKB-KW"/>
</dbReference>
<dbReference type="InterPro" id="IPR019402">
    <property type="entry name" value="CWH43_N"/>
</dbReference>
<feature type="transmembrane region" description="Helical" evidence="14">
    <location>
        <begin position="157"/>
        <end position="175"/>
    </location>
</feature>
<comment type="function">
    <text evidence="13">Modulator of macroautophagy that causes accumulation of autophagosomes under basal conditions and enhances autophagic flux. Represses cell death and promotes long-term clonogenic survival of cells grown in the absence of glucose in a macroautophagy-independent manner. May have some role in extracellular matrix engulfment or growth factor receptor recycling, both of which can modulate cell survival.</text>
</comment>
<dbReference type="Pfam" id="PF10277">
    <property type="entry name" value="Frag1"/>
    <property type="match status" value="1"/>
</dbReference>
<evidence type="ECO:0000256" key="4">
    <source>
        <dbReference type="ARBA" id="ARBA00006565"/>
    </source>
</evidence>
<evidence type="ECO:0000256" key="9">
    <source>
        <dbReference type="ARBA" id="ARBA00023006"/>
    </source>
</evidence>
<evidence type="ECO:0000256" key="12">
    <source>
        <dbReference type="ARBA" id="ARBA00023329"/>
    </source>
</evidence>
<evidence type="ECO:0000256" key="13">
    <source>
        <dbReference type="ARBA" id="ARBA00045144"/>
    </source>
</evidence>
<feature type="transmembrane region" description="Helical" evidence="14">
    <location>
        <begin position="117"/>
        <end position="137"/>
    </location>
</feature>
<keyword evidence="6 14" id="KW-0812">Transmembrane</keyword>
<keyword evidence="7" id="KW-0967">Endosome</keyword>
<dbReference type="EMBL" id="CALSGD010001620">
    <property type="protein sequence ID" value="CAH7407061.1"/>
    <property type="molecule type" value="Genomic_DNA"/>
</dbReference>
<comment type="caution">
    <text evidence="16">The sequence shown here is derived from an EMBL/GenBank/DDBJ whole genome shotgun (WGS) entry which is preliminary data.</text>
</comment>
<dbReference type="InterPro" id="IPR050911">
    <property type="entry name" value="DRAM/TMEM150_Autophagy_Mod"/>
</dbReference>
<dbReference type="PANTHER" id="PTHR21324:SF3">
    <property type="entry name" value="MODULATOR OF MACROAUTOPHAGY TMEM150B"/>
    <property type="match status" value="1"/>
</dbReference>
<name>A0AAV0A8S3_PHORO</name>
<keyword evidence="17" id="KW-1185">Reference proteome</keyword>
<sequence length="238" mass="26342">MWNYLSLLPVILALWAIAGTWIVFAIAVANKSVQLENGFPFISNCGSYAPQSCIFGQVLNTGAALAVWICIVRYHQLRDWGVKTWQNQLILCSGILCALGTSIVGNFQEKNQKSTHLAGAFLAFILGNLYFWLQFFLSWWMKGLPQPGPRWIRPLRLSFCILSTILIVTMIILYSQLMRSASAACEWAVAMMLFTQFGLFAVDFSSLGGCSLHLQPKLDASLPQAPSGSPNIQTSQAL</sequence>
<evidence type="ECO:0000256" key="11">
    <source>
        <dbReference type="ARBA" id="ARBA00023180"/>
    </source>
</evidence>
<dbReference type="GO" id="GO:0010008">
    <property type="term" value="C:endosome membrane"/>
    <property type="evidence" value="ECO:0007669"/>
    <property type="project" value="UniProtKB-SubCell"/>
</dbReference>
<dbReference type="RefSeq" id="XP_051063168.1">
    <property type="nucleotide sequence ID" value="XM_051207211.1"/>
</dbReference>
<keyword evidence="12" id="KW-0968">Cytoplasmic vesicle</keyword>
<comment type="subcellular location">
    <subcellularLocation>
        <location evidence="3">Cell membrane</location>
        <topology evidence="3">Multi-pass membrane protein</topology>
    </subcellularLocation>
    <subcellularLocation>
        <location evidence="2">Cytoplasmic vesicle</location>
        <location evidence="2">Autophagosome membrane</location>
        <topology evidence="2">Multi-pass membrane protein</topology>
    </subcellularLocation>
    <subcellularLocation>
        <location evidence="1">Endosome membrane</location>
        <topology evidence="1">Multi-pass membrane protein</topology>
    </subcellularLocation>
</comment>
<dbReference type="PANTHER" id="PTHR21324">
    <property type="entry name" value="FASTING-INDUCIBLE INTEGRAL MEMBRANE PROTEIN TM6P1-RELATED"/>
    <property type="match status" value="1"/>
</dbReference>
<dbReference type="Proteomes" id="UP001152836">
    <property type="component" value="Unassembled WGS sequence"/>
</dbReference>
<dbReference type="GO" id="GO:0005886">
    <property type="term" value="C:plasma membrane"/>
    <property type="evidence" value="ECO:0007669"/>
    <property type="project" value="UniProtKB-SubCell"/>
</dbReference>
<evidence type="ECO:0000259" key="15">
    <source>
        <dbReference type="Pfam" id="PF10277"/>
    </source>
</evidence>
<feature type="transmembrane region" description="Helical" evidence="14">
    <location>
        <begin position="84"/>
        <end position="105"/>
    </location>
</feature>
<protein>
    <submittedName>
        <fullName evidence="16">Tmem150b protein</fullName>
    </submittedName>
</protein>
<dbReference type="CTD" id="284417"/>
<keyword evidence="5" id="KW-1003">Cell membrane</keyword>
<dbReference type="GO" id="GO:0000421">
    <property type="term" value="C:autophagosome membrane"/>
    <property type="evidence" value="ECO:0007669"/>
    <property type="project" value="UniProtKB-SubCell"/>
</dbReference>
<proteinExistence type="inferred from homology"/>
<evidence type="ECO:0000256" key="3">
    <source>
        <dbReference type="ARBA" id="ARBA00004651"/>
    </source>
</evidence>
<keyword evidence="10 14" id="KW-0472">Membrane</keyword>
<evidence type="ECO:0000313" key="16">
    <source>
        <dbReference type="EMBL" id="CAH7407061.1"/>
    </source>
</evidence>
<feature type="domain" description="CWH43-like N-terminal" evidence="15">
    <location>
        <begin position="5"/>
        <end position="206"/>
    </location>
</feature>
<feature type="transmembrane region" description="Helical" evidence="14">
    <location>
        <begin position="49"/>
        <end position="72"/>
    </location>
</feature>
<feature type="transmembrane region" description="Helical" evidence="14">
    <location>
        <begin position="187"/>
        <end position="207"/>
    </location>
</feature>
<evidence type="ECO:0000256" key="5">
    <source>
        <dbReference type="ARBA" id="ARBA00022475"/>
    </source>
</evidence>
<dbReference type="KEGG" id="prob:127238588"/>
<evidence type="ECO:0000256" key="1">
    <source>
        <dbReference type="ARBA" id="ARBA00004337"/>
    </source>
</evidence>
<dbReference type="GeneID" id="127238588"/>
<evidence type="ECO:0000256" key="14">
    <source>
        <dbReference type="SAM" id="Phobius"/>
    </source>
</evidence>
<evidence type="ECO:0000256" key="10">
    <source>
        <dbReference type="ARBA" id="ARBA00023136"/>
    </source>
</evidence>